<dbReference type="NCBIfam" id="TIGR00149">
    <property type="entry name" value="TIGR00149_YjbQ"/>
    <property type="match status" value="1"/>
</dbReference>
<proteinExistence type="inferred from homology"/>
<dbReference type="PROSITE" id="PS01314">
    <property type="entry name" value="UPF0047"/>
    <property type="match status" value="1"/>
</dbReference>
<dbReference type="InterPro" id="IPR035917">
    <property type="entry name" value="YjbQ-like_sf"/>
</dbReference>
<dbReference type="Gene3D" id="2.60.120.460">
    <property type="entry name" value="YjbQ-like"/>
    <property type="match status" value="1"/>
</dbReference>
<dbReference type="PANTHER" id="PTHR30615:SF8">
    <property type="entry name" value="UPF0047 PROTEIN C4A8.02C"/>
    <property type="match status" value="1"/>
</dbReference>
<dbReference type="AlphaFoldDB" id="A0A5P3ADC2"/>
<evidence type="ECO:0000313" key="2">
    <source>
        <dbReference type="EMBL" id="QEW26275.1"/>
    </source>
</evidence>
<dbReference type="Pfam" id="PF01894">
    <property type="entry name" value="YjbQ"/>
    <property type="match status" value="1"/>
</dbReference>
<sequence>MLEPRNLRMAALLTAMQTSFGIETRGQGLYEFTGQVDAWLRDRKAGDGLLTLFIRHTSASLLIQENADPDVQRDLQAYFSRLVPPSDDPSMRYLRHTMEGPDDMPAHIKAAMMPVSLTIPVSGGRMVLGTWQGLYVFEHRDRPHLRKVAAHLAVSA</sequence>
<evidence type="ECO:0000313" key="3">
    <source>
        <dbReference type="Proteomes" id="UP000325785"/>
    </source>
</evidence>
<protein>
    <submittedName>
        <fullName evidence="2">Secondary thiamine-phosphate synthase enzyme</fullName>
    </submittedName>
</protein>
<accession>A0A5P3ADC2</accession>
<dbReference type="PANTHER" id="PTHR30615">
    <property type="entry name" value="UNCHARACTERIZED PROTEIN YJBQ-RELATED"/>
    <property type="match status" value="1"/>
</dbReference>
<dbReference type="Proteomes" id="UP000325785">
    <property type="component" value="Chromosome"/>
</dbReference>
<dbReference type="KEGG" id="rid:RIdsm_02073"/>
<gene>
    <name evidence="2" type="ORF">RIdsm_02073</name>
</gene>
<dbReference type="InterPro" id="IPR001602">
    <property type="entry name" value="UPF0047_YjbQ-like"/>
</dbReference>
<evidence type="ECO:0000256" key="1">
    <source>
        <dbReference type="ARBA" id="ARBA00005534"/>
    </source>
</evidence>
<reference evidence="2 3" key="1">
    <citation type="submission" date="2018-08" db="EMBL/GenBank/DDBJ databases">
        <title>Genetic Globetrotter - A new plasmid hitch-hiking vast phylogenetic and geographic distances.</title>
        <authorList>
            <person name="Vollmers J."/>
            <person name="Petersen J."/>
        </authorList>
    </citation>
    <scope>NUCLEOTIDE SEQUENCE [LARGE SCALE GENOMIC DNA]</scope>
    <source>
        <strain evidence="2 3">DSM 26383</strain>
    </source>
</reference>
<organism evidence="2 3">
    <name type="scientific">Roseovarius indicus</name>
    <dbReference type="NCBI Taxonomy" id="540747"/>
    <lineage>
        <taxon>Bacteria</taxon>
        <taxon>Pseudomonadati</taxon>
        <taxon>Pseudomonadota</taxon>
        <taxon>Alphaproteobacteria</taxon>
        <taxon>Rhodobacterales</taxon>
        <taxon>Roseobacteraceae</taxon>
        <taxon>Roseovarius</taxon>
    </lineage>
</organism>
<dbReference type="SUPFAM" id="SSF111038">
    <property type="entry name" value="YjbQ-like"/>
    <property type="match status" value="1"/>
</dbReference>
<name>A0A5P3ADC2_9RHOB</name>
<dbReference type="EMBL" id="CP031598">
    <property type="protein sequence ID" value="QEW26275.1"/>
    <property type="molecule type" value="Genomic_DNA"/>
</dbReference>
<dbReference type="PIRSF" id="PIRSF004681">
    <property type="entry name" value="UCP004681"/>
    <property type="match status" value="1"/>
</dbReference>
<comment type="similarity">
    <text evidence="1">Belongs to the UPF0047 family.</text>
</comment>